<dbReference type="InterPro" id="IPR000792">
    <property type="entry name" value="Tscrpt_reg_LuxR_C"/>
</dbReference>
<dbReference type="PRINTS" id="PR00038">
    <property type="entry name" value="HTHLUXR"/>
</dbReference>
<dbReference type="SMR" id="A8J6Y7"/>
<dbReference type="Gene3D" id="1.25.40.10">
    <property type="entry name" value="Tetratricopeptide repeat domain"/>
    <property type="match status" value="1"/>
</dbReference>
<proteinExistence type="predicted"/>
<dbReference type="InterPro" id="IPR041664">
    <property type="entry name" value="AAA_16"/>
</dbReference>
<dbReference type="PROSITE" id="PS00622">
    <property type="entry name" value="HTH_LUXR_1"/>
    <property type="match status" value="1"/>
</dbReference>
<dbReference type="GO" id="GO:0005524">
    <property type="term" value="F:ATP binding"/>
    <property type="evidence" value="ECO:0007669"/>
    <property type="project" value="UniProtKB-KW"/>
</dbReference>
<reference evidence="4" key="1">
    <citation type="submission" date="2007-10" db="EMBL/GenBank/DDBJ databases">
        <title>Comparative analysis of biosynthetic gene clusters for anthelmintic macrocyclic lactones, nemadectin (LL-F28249) and avermectin.</title>
        <authorList>
            <person name="Ikeda H."/>
        </authorList>
    </citation>
    <scope>NUCLEOTIDE SEQUENCE</scope>
    <source>
        <strain evidence="4">NRRL 15773</strain>
    </source>
</reference>
<organism evidence="4">
    <name type="scientific">Streptomyces cyaneogriseus subsp. noncyanogenus</name>
    <dbReference type="NCBI Taxonomy" id="477245"/>
    <lineage>
        <taxon>Bacteria</taxon>
        <taxon>Bacillati</taxon>
        <taxon>Actinomycetota</taxon>
        <taxon>Actinomycetes</taxon>
        <taxon>Kitasatosporales</taxon>
        <taxon>Streptomycetaceae</taxon>
        <taxon>Streptomyces</taxon>
    </lineage>
</organism>
<dbReference type="SUPFAM" id="SSF52540">
    <property type="entry name" value="P-loop containing nucleoside triphosphate hydrolases"/>
    <property type="match status" value="1"/>
</dbReference>
<accession>A8J6Y7</accession>
<feature type="domain" description="HTH luxR-type" evidence="3">
    <location>
        <begin position="853"/>
        <end position="918"/>
    </location>
</feature>
<dbReference type="InterPro" id="IPR011990">
    <property type="entry name" value="TPR-like_helical_dom_sf"/>
</dbReference>
<dbReference type="InterPro" id="IPR016032">
    <property type="entry name" value="Sig_transdc_resp-reg_C-effctor"/>
</dbReference>
<evidence type="ECO:0000256" key="1">
    <source>
        <dbReference type="ARBA" id="ARBA00022741"/>
    </source>
</evidence>
<evidence type="ECO:0000259" key="3">
    <source>
        <dbReference type="PROSITE" id="PS50043"/>
    </source>
</evidence>
<dbReference type="GO" id="GO:0003677">
    <property type="term" value="F:DNA binding"/>
    <property type="evidence" value="ECO:0007669"/>
    <property type="project" value="InterPro"/>
</dbReference>
<dbReference type="PANTHER" id="PTHR16305">
    <property type="entry name" value="TESTICULAR SOLUBLE ADENYLYL CYCLASE"/>
    <property type="match status" value="1"/>
</dbReference>
<keyword evidence="2" id="KW-0067">ATP-binding</keyword>
<protein>
    <submittedName>
        <fullName evidence="4">Transcriptional regulatory protein</fullName>
    </submittedName>
</protein>
<gene>
    <name evidence="4" type="primary">nemR</name>
</gene>
<dbReference type="SUPFAM" id="SSF46894">
    <property type="entry name" value="C-terminal effector domain of the bipartite response regulators"/>
    <property type="match status" value="1"/>
</dbReference>
<dbReference type="GO" id="GO:0005737">
    <property type="term" value="C:cytoplasm"/>
    <property type="evidence" value="ECO:0007669"/>
    <property type="project" value="TreeGrafter"/>
</dbReference>
<dbReference type="CDD" id="cd06170">
    <property type="entry name" value="LuxR_C_like"/>
    <property type="match status" value="1"/>
</dbReference>
<dbReference type="Gene3D" id="1.10.10.10">
    <property type="entry name" value="Winged helix-like DNA-binding domain superfamily/Winged helix DNA-binding domain"/>
    <property type="match status" value="1"/>
</dbReference>
<dbReference type="PROSITE" id="PS50043">
    <property type="entry name" value="HTH_LUXR_2"/>
    <property type="match status" value="1"/>
</dbReference>
<keyword evidence="1" id="KW-0547">Nucleotide-binding</keyword>
<dbReference type="GO" id="GO:0006355">
    <property type="term" value="P:regulation of DNA-templated transcription"/>
    <property type="evidence" value="ECO:0007669"/>
    <property type="project" value="InterPro"/>
</dbReference>
<evidence type="ECO:0000256" key="2">
    <source>
        <dbReference type="ARBA" id="ARBA00022840"/>
    </source>
</evidence>
<sequence length="922" mass="99069">MRGVSPSVSVREPQGLTFLGLGRQSHAVRTALEACAAGRVRVLVVEGGLGCGKSAFLGEALKHAAASGFLVLRSAGSPPEGRRPFDLLRQLAVDPDIPDAQRSLLQDAVGTETPAAQRVRAALHQLTGAAPVVIGIDDLHHADPQSLHCLLQAVDHPRATRLLLVCTALPSGLAADPAVEAELLCQPALQRVMLGRLSLRAVSGLRAARPGPAVEALPADDLLAVTGGNPLLVHALLEELVESHTQGHTDERAGRRRRAASPVIGGRFYQAVLASLSRTDSLVRHSAGALAVLGDSGCAEVIARLLGIGRAMAARGLRALEATGLTASGRFRHPVVEAAALDTLDHDHRAHLHRRAAALLYDVGAEPDEVARHLLAARHAAGPWAMSVLRDAAEQLLMRDDVLTAVSCLELARRSCAGGPRRAEILLRLTVATRRTDPAAAEDHLAELVTELRAGRLTSAETERLGHLLLGCGRLEEATEVMGRPGPHGDPRTPRLETGFHASALWEPLIRPRTDPEPGDEESPRPRMPVTGIWDLPGDGTNASASDAAEHVLRSLPLTDTTLVIVVNAVRVLCRTGSYETAALWCTRLLGEAAGRRLPGWKAQFLALQAEIALCRGLLADTEEYARQALACVPRCSRSVFIGGPLASRVFAATAMGRYDEATRQLDHPVPEALFRSVYGPAYLRARGHYYLALDRPLAAVRDFLGAGRLLRRWGIDRPTLMPWRSDAAEAFLRLCEPRRADRLLREQLARTPDDDPHVRGVSLRLRAQIAEPPDRLNLLTEAVNHLKSSGDRLALAGALADLGAAYRERGESTRAGATIRRAWHLANDCGARALCERILPGGPGRQSFGDGTGRTEAALSGSELRVVELAANGHTNREIAARLCITVSTVEQHLTRAYRKLEISRRQELPARLCAHIESPV</sequence>
<dbReference type="Pfam" id="PF00196">
    <property type="entry name" value="GerE"/>
    <property type="match status" value="1"/>
</dbReference>
<name>A8J6Y7_9ACTN</name>
<dbReference type="Pfam" id="PF13191">
    <property type="entry name" value="AAA_16"/>
    <property type="match status" value="1"/>
</dbReference>
<evidence type="ECO:0000313" key="4">
    <source>
        <dbReference type="EMBL" id="BAF85834.1"/>
    </source>
</evidence>
<dbReference type="PANTHER" id="PTHR16305:SF35">
    <property type="entry name" value="TRANSCRIPTIONAL ACTIVATOR DOMAIN"/>
    <property type="match status" value="1"/>
</dbReference>
<dbReference type="SMART" id="SM00421">
    <property type="entry name" value="HTH_LUXR"/>
    <property type="match status" value="1"/>
</dbReference>
<dbReference type="InterPro" id="IPR036388">
    <property type="entry name" value="WH-like_DNA-bd_sf"/>
</dbReference>
<dbReference type="GO" id="GO:0004016">
    <property type="term" value="F:adenylate cyclase activity"/>
    <property type="evidence" value="ECO:0007669"/>
    <property type="project" value="TreeGrafter"/>
</dbReference>
<dbReference type="AlphaFoldDB" id="A8J6Y7"/>
<dbReference type="EMBL" id="AB363939">
    <property type="protein sequence ID" value="BAF85834.1"/>
    <property type="molecule type" value="Genomic_DNA"/>
</dbReference>
<dbReference type="InterPro" id="IPR027417">
    <property type="entry name" value="P-loop_NTPase"/>
</dbReference>